<dbReference type="InterPro" id="IPR004199">
    <property type="entry name" value="B-gal_small/dom_5"/>
</dbReference>
<dbReference type="InterPro" id="IPR006103">
    <property type="entry name" value="Glyco_hydro_2_cat"/>
</dbReference>
<evidence type="ECO:0000313" key="13">
    <source>
        <dbReference type="EMBL" id="TCN63923.1"/>
    </source>
</evidence>
<dbReference type="EMBL" id="SLWB01000014">
    <property type="protein sequence ID" value="TCN63923.1"/>
    <property type="molecule type" value="Genomic_DNA"/>
</dbReference>
<dbReference type="InterPro" id="IPR050347">
    <property type="entry name" value="Bact_Beta-galactosidase"/>
</dbReference>
<dbReference type="PANTHER" id="PTHR46323">
    <property type="entry name" value="BETA-GALACTOSIDASE"/>
    <property type="match status" value="1"/>
</dbReference>
<dbReference type="Gene3D" id="2.70.98.10">
    <property type="match status" value="1"/>
</dbReference>
<dbReference type="Pfam" id="PF02837">
    <property type="entry name" value="Glyco_hydro_2_N"/>
    <property type="match status" value="1"/>
</dbReference>
<evidence type="ECO:0000256" key="4">
    <source>
        <dbReference type="ARBA" id="ARBA00011245"/>
    </source>
</evidence>
<organism evidence="13 14">
    <name type="scientific">Acetobacteroides hydrogenigenes</name>
    <dbReference type="NCBI Taxonomy" id="979970"/>
    <lineage>
        <taxon>Bacteria</taxon>
        <taxon>Pseudomonadati</taxon>
        <taxon>Bacteroidota</taxon>
        <taxon>Bacteroidia</taxon>
        <taxon>Bacteroidales</taxon>
        <taxon>Rikenellaceae</taxon>
        <taxon>Acetobacteroides</taxon>
    </lineage>
</organism>
<evidence type="ECO:0000256" key="9">
    <source>
        <dbReference type="ARBA" id="ARBA00032230"/>
    </source>
</evidence>
<comment type="similarity">
    <text evidence="3 10">Belongs to the glycosyl hydrolase 2 family.</text>
</comment>
<gene>
    <name evidence="13" type="ORF">CLV25_11478</name>
</gene>
<dbReference type="GO" id="GO:0030246">
    <property type="term" value="F:carbohydrate binding"/>
    <property type="evidence" value="ECO:0007669"/>
    <property type="project" value="InterPro"/>
</dbReference>
<evidence type="ECO:0000256" key="7">
    <source>
        <dbReference type="ARBA" id="ARBA00022837"/>
    </source>
</evidence>
<comment type="caution">
    <text evidence="13">The sequence shown here is derived from an EMBL/GenBank/DDBJ whole genome shotgun (WGS) entry which is preliminary data.</text>
</comment>
<comment type="subunit">
    <text evidence="4">Monomer.</text>
</comment>
<evidence type="ECO:0000256" key="11">
    <source>
        <dbReference type="SAM" id="SignalP"/>
    </source>
</evidence>
<keyword evidence="8 10" id="KW-0326">Glycosidase</keyword>
<dbReference type="InterPro" id="IPR011013">
    <property type="entry name" value="Gal_mutarotase_sf_dom"/>
</dbReference>
<dbReference type="RefSeq" id="WP_131840073.1">
    <property type="nucleotide sequence ID" value="NZ_SLWB01000014.1"/>
</dbReference>
<dbReference type="AlphaFoldDB" id="A0A4R2E753"/>
<feature type="signal peptide" evidence="11">
    <location>
        <begin position="1"/>
        <end position="19"/>
    </location>
</feature>
<dbReference type="SUPFAM" id="SSF49785">
    <property type="entry name" value="Galactose-binding domain-like"/>
    <property type="match status" value="1"/>
</dbReference>
<reference evidence="13 14" key="1">
    <citation type="submission" date="2019-03" db="EMBL/GenBank/DDBJ databases">
        <title>Genomic Encyclopedia of Archaeal and Bacterial Type Strains, Phase II (KMG-II): from individual species to whole genera.</title>
        <authorList>
            <person name="Goeker M."/>
        </authorList>
    </citation>
    <scope>NUCLEOTIDE SEQUENCE [LARGE SCALE GENOMIC DNA]</scope>
    <source>
        <strain evidence="13 14">RL-C</strain>
    </source>
</reference>
<dbReference type="Pfam" id="PF02929">
    <property type="entry name" value="Bgal_small_N"/>
    <property type="match status" value="1"/>
</dbReference>
<evidence type="ECO:0000256" key="5">
    <source>
        <dbReference type="ARBA" id="ARBA00012756"/>
    </source>
</evidence>
<evidence type="ECO:0000259" key="12">
    <source>
        <dbReference type="SMART" id="SM01038"/>
    </source>
</evidence>
<dbReference type="InterPro" id="IPR013783">
    <property type="entry name" value="Ig-like_fold"/>
</dbReference>
<evidence type="ECO:0000256" key="1">
    <source>
        <dbReference type="ARBA" id="ARBA00001412"/>
    </source>
</evidence>
<dbReference type="PROSITE" id="PS00608">
    <property type="entry name" value="GLYCOSYL_HYDROL_F2_2"/>
    <property type="match status" value="1"/>
</dbReference>
<keyword evidence="6 10" id="KW-0378">Hydrolase</keyword>
<dbReference type="InterPro" id="IPR017853">
    <property type="entry name" value="GH"/>
</dbReference>
<dbReference type="InterPro" id="IPR006101">
    <property type="entry name" value="Glyco_hydro_2"/>
</dbReference>
<dbReference type="SUPFAM" id="SSF74650">
    <property type="entry name" value="Galactose mutarotase-like"/>
    <property type="match status" value="1"/>
</dbReference>
<dbReference type="Pfam" id="PF16353">
    <property type="entry name" value="LacZ_4"/>
    <property type="match status" value="1"/>
</dbReference>
<dbReference type="OrthoDB" id="9801077at2"/>
<evidence type="ECO:0000256" key="10">
    <source>
        <dbReference type="RuleBase" id="RU361154"/>
    </source>
</evidence>
<evidence type="ECO:0000256" key="8">
    <source>
        <dbReference type="ARBA" id="ARBA00023295"/>
    </source>
</evidence>
<evidence type="ECO:0000256" key="6">
    <source>
        <dbReference type="ARBA" id="ARBA00022801"/>
    </source>
</evidence>
<dbReference type="PROSITE" id="PS00719">
    <property type="entry name" value="GLYCOSYL_HYDROL_F2_1"/>
    <property type="match status" value="1"/>
</dbReference>
<dbReference type="InterPro" id="IPR006102">
    <property type="entry name" value="Ig-like_GH2"/>
</dbReference>
<dbReference type="GO" id="GO:0005990">
    <property type="term" value="P:lactose catabolic process"/>
    <property type="evidence" value="ECO:0007669"/>
    <property type="project" value="TreeGrafter"/>
</dbReference>
<dbReference type="InterPro" id="IPR032312">
    <property type="entry name" value="LacZ_4"/>
</dbReference>
<feature type="chain" id="PRO_5020215394" description="Beta-galactosidase" evidence="11">
    <location>
        <begin position="20"/>
        <end position="1051"/>
    </location>
</feature>
<comment type="catalytic activity">
    <reaction evidence="1 10">
        <text>Hydrolysis of terminal non-reducing beta-D-galactose residues in beta-D-galactosides.</text>
        <dbReference type="EC" id="3.2.1.23"/>
    </reaction>
</comment>
<keyword evidence="11" id="KW-0732">Signal</keyword>
<dbReference type="SUPFAM" id="SSF49303">
    <property type="entry name" value="beta-Galactosidase/glucuronidase domain"/>
    <property type="match status" value="2"/>
</dbReference>
<dbReference type="InterPro" id="IPR006104">
    <property type="entry name" value="Glyco_hydro_2_N"/>
</dbReference>
<dbReference type="PRINTS" id="PR00132">
    <property type="entry name" value="GLHYDRLASE2"/>
</dbReference>
<dbReference type="SUPFAM" id="SSF51445">
    <property type="entry name" value="(Trans)glycosidases"/>
    <property type="match status" value="1"/>
</dbReference>
<name>A0A4R2E753_9BACT</name>
<feature type="domain" description="Beta galactosidase small chain/" evidence="12">
    <location>
        <begin position="774"/>
        <end position="1049"/>
    </location>
</feature>
<dbReference type="InterPro" id="IPR023232">
    <property type="entry name" value="Glyco_hydro_2_AS"/>
</dbReference>
<dbReference type="Proteomes" id="UP000294830">
    <property type="component" value="Unassembled WGS sequence"/>
</dbReference>
<dbReference type="InterPro" id="IPR036156">
    <property type="entry name" value="Beta-gal/glucu_dom_sf"/>
</dbReference>
<evidence type="ECO:0000256" key="2">
    <source>
        <dbReference type="ARBA" id="ARBA00001913"/>
    </source>
</evidence>
<dbReference type="Gene3D" id="2.60.40.10">
    <property type="entry name" value="Immunoglobulins"/>
    <property type="match status" value="2"/>
</dbReference>
<comment type="cofactor">
    <cofactor evidence="2">
        <name>Ca(2+)</name>
        <dbReference type="ChEBI" id="CHEBI:29108"/>
    </cofactor>
</comment>
<accession>A0A4R2E753</accession>
<sequence>MRKHLLIAPFFCLIGGALAQTLPTELQTPQVVEVNRQPMRATSFAFESEDLAKSLKKENSKRFLSLNGNWKFNWVKNPNDRPKNFYLPDFDDSKWDNFKVPANWEVNGYGIPIYTNHAYEFAGNAKRGAKLNPPFDIPENYNPVGSYRKTFELPEDWKGQQIFIHLGAVKSAFFIYVNGEKVGYSEDSKLAAEFDITKWVKSGKNLVALQVYRWSDGSYLECQDMFRISGIERDVYLYATPLIDIRDFKLKSELTNSYKDGSFKLDANVSSYIVDKNTLHSKPESFFVSAKIVDSDGKVVFSQKSTKNEVLGRYHKMVSLSGTIPNVKQWSAEIPNLYTLFITLENSKGEVVEVIPQRIGFRTIEVKGTDVLVNGKRVFFKGVNRHEASPRNGHTLTHEEMRKDIEMMKKLNVNAVRCSHYPPDPYFFDLCDEYGMYVIDEANIESHGRYYDLEYTLGNDNAWFNPHMQRILRMYERDKNRTCVLFWSLGNEAGNGSNFYAAYDWLKANDNRPVQYERAEWDYNTDIICPQYPDPAWMIEYSKGNPTRPLIMSEYAHIMGNSLGNFKEYWDVIESYPSLQGGFIWEWIDQGIDTVKNGKRIIAYGGDFPLEGPVDENFSDNNFCVKGVVTGDRGYTPMSREVKKVYEHIKTKSDDPKSGKVTITNGYFFRDLSNFQLNWSLVEDGKVVEKGVISDINTAPQTSKDVAIAYKTKLKADKEYFLNIVYTLKKEEPLLPAGYDQTYAQLSVQSKAAKVDVAPAKGKLTIVEDGRTVTVKGSAFEANFDFKTGVLSSYKIGKETIISEGPKPNFWRAPNDNDIGAGFNKNFRMWRSAYDEGTLTDATVKDNGNGTVTVNIKKSLLNGDAISEQIFTIDAKGNIKVSNSFTAVKGTYKGLLRVGNAMTLNKAYSNISWYGRGPWESYWDRKTSAIVGLYKQNVSEAYFPYARPQESGNKSDVRWLTMTNAKGKGVKIEGEEHLNVCALPYTIDQLDPEVDKKQYHSGELTEAPFINFNVDLQQMGVGGVDSWGSWPIEKYQLKFKSYSYSYWIKPI</sequence>
<dbReference type="InterPro" id="IPR023230">
    <property type="entry name" value="Glyco_hydro_2_CS"/>
</dbReference>
<dbReference type="GO" id="GO:0009341">
    <property type="term" value="C:beta-galactosidase complex"/>
    <property type="evidence" value="ECO:0007669"/>
    <property type="project" value="InterPro"/>
</dbReference>
<dbReference type="SMART" id="SM01038">
    <property type="entry name" value="Bgal_small_N"/>
    <property type="match status" value="1"/>
</dbReference>
<dbReference type="Pfam" id="PF00703">
    <property type="entry name" value="Glyco_hydro_2"/>
    <property type="match status" value="1"/>
</dbReference>
<dbReference type="Pfam" id="PF02836">
    <property type="entry name" value="Glyco_hydro_2_C"/>
    <property type="match status" value="1"/>
</dbReference>
<protein>
    <recommendedName>
        <fullName evidence="5 10">Beta-galactosidase</fullName>
        <ecNumber evidence="5 10">3.2.1.23</ecNumber>
    </recommendedName>
    <alternativeName>
        <fullName evidence="9 10">Lactase</fullName>
    </alternativeName>
</protein>
<evidence type="ECO:0000313" key="14">
    <source>
        <dbReference type="Proteomes" id="UP000294830"/>
    </source>
</evidence>
<dbReference type="Gene3D" id="3.20.20.80">
    <property type="entry name" value="Glycosidases"/>
    <property type="match status" value="1"/>
</dbReference>
<dbReference type="InterPro" id="IPR014718">
    <property type="entry name" value="GH-type_carb-bd"/>
</dbReference>
<dbReference type="GO" id="GO:0004565">
    <property type="term" value="F:beta-galactosidase activity"/>
    <property type="evidence" value="ECO:0007669"/>
    <property type="project" value="UniProtKB-EC"/>
</dbReference>
<proteinExistence type="inferred from homology"/>
<keyword evidence="7" id="KW-0106">Calcium</keyword>
<dbReference type="Gene3D" id="2.60.120.260">
    <property type="entry name" value="Galactose-binding domain-like"/>
    <property type="match status" value="1"/>
</dbReference>
<keyword evidence="14" id="KW-1185">Reference proteome</keyword>
<dbReference type="EC" id="3.2.1.23" evidence="5 10"/>
<dbReference type="InterPro" id="IPR008979">
    <property type="entry name" value="Galactose-bd-like_sf"/>
</dbReference>
<evidence type="ECO:0000256" key="3">
    <source>
        <dbReference type="ARBA" id="ARBA00007401"/>
    </source>
</evidence>
<dbReference type="PANTHER" id="PTHR46323:SF2">
    <property type="entry name" value="BETA-GALACTOSIDASE"/>
    <property type="match status" value="1"/>
</dbReference>